<keyword evidence="3" id="KW-0547">Nucleotide-binding</keyword>
<accession>A0ABW4V975</accession>
<dbReference type="PANTHER" id="PTHR43566:SF2">
    <property type="entry name" value="DUF4143 DOMAIN-CONTAINING PROTEIN"/>
    <property type="match status" value="1"/>
</dbReference>
<dbReference type="RefSeq" id="WP_377198796.1">
    <property type="nucleotide sequence ID" value="NZ_JBHUHF010000001.1"/>
</dbReference>
<proteinExistence type="predicted"/>
<evidence type="ECO:0000313" key="3">
    <source>
        <dbReference type="EMBL" id="MFD2027029.1"/>
    </source>
</evidence>
<organism evidence="3 4">
    <name type="scientific">Promicromonospora aerolata</name>
    <dbReference type="NCBI Taxonomy" id="195749"/>
    <lineage>
        <taxon>Bacteria</taxon>
        <taxon>Bacillati</taxon>
        <taxon>Actinomycetota</taxon>
        <taxon>Actinomycetes</taxon>
        <taxon>Micrococcales</taxon>
        <taxon>Promicromonosporaceae</taxon>
        <taxon>Promicromonospora</taxon>
    </lineage>
</organism>
<evidence type="ECO:0000313" key="4">
    <source>
        <dbReference type="Proteomes" id="UP001597338"/>
    </source>
</evidence>
<dbReference type="Proteomes" id="UP001597338">
    <property type="component" value="Unassembled WGS sequence"/>
</dbReference>
<dbReference type="InterPro" id="IPR025420">
    <property type="entry name" value="DUF4143"/>
</dbReference>
<feature type="domain" description="AAA" evidence="1">
    <location>
        <begin position="21"/>
        <end position="128"/>
    </location>
</feature>
<keyword evidence="4" id="KW-1185">Reference proteome</keyword>
<gene>
    <name evidence="3" type="ORF">ACFSL2_16075</name>
</gene>
<name>A0ABW4V975_9MICO</name>
<evidence type="ECO:0000259" key="2">
    <source>
        <dbReference type="Pfam" id="PF13635"/>
    </source>
</evidence>
<evidence type="ECO:0000259" key="1">
    <source>
        <dbReference type="Pfam" id="PF13173"/>
    </source>
</evidence>
<protein>
    <submittedName>
        <fullName evidence="3">ATP-binding protein</fullName>
    </submittedName>
</protein>
<dbReference type="Pfam" id="PF13635">
    <property type="entry name" value="DUF4143"/>
    <property type="match status" value="1"/>
</dbReference>
<dbReference type="GO" id="GO:0005524">
    <property type="term" value="F:ATP binding"/>
    <property type="evidence" value="ECO:0007669"/>
    <property type="project" value="UniProtKB-KW"/>
</dbReference>
<sequence>MTYTPRAIDTHLIEMLNGLPAVSIEGPKAVGKTKTAARLAQTTIRLDRGDEAELLALDPDRLHRDPTPILIDEWQLMPQSWDLVRRAVDDGAGAGAFLLTGSATPRATIHSGAGRIVRIRMRPMSFAERQIESPTVSFAGLLRDGPAEVGGRTEVAPGDYAEEIVRSGFPGIRTRQGTHHRDALDSYLARIVEHDFSELGHVVRRPRALEAWLTAYAAATGTTATYETILDAATQGISDKPTRPTTVAYRDTLERLWILDEVPAWVGSRNRLASLTQVSKHFLADPALAARLLGVGAGALIDKPQPGKIVARDGTLLGALFEHLVALSVRVHAEVERARVLHLRTKGGEHEVDLIVERDDGKVLAIEVKLNRLPNDKDVKHLRWLKEKLGDDLLDAVVMTTGPLAYRRPQDGIAVVPLALLGP</sequence>
<feature type="domain" description="DUF4143" evidence="2">
    <location>
        <begin position="193"/>
        <end position="370"/>
    </location>
</feature>
<reference evidence="4" key="1">
    <citation type="journal article" date="2019" name="Int. J. Syst. Evol. Microbiol.">
        <title>The Global Catalogue of Microorganisms (GCM) 10K type strain sequencing project: providing services to taxonomists for standard genome sequencing and annotation.</title>
        <authorList>
            <consortium name="The Broad Institute Genomics Platform"/>
            <consortium name="The Broad Institute Genome Sequencing Center for Infectious Disease"/>
            <person name="Wu L."/>
            <person name="Ma J."/>
        </authorList>
    </citation>
    <scope>NUCLEOTIDE SEQUENCE [LARGE SCALE GENOMIC DNA]</scope>
    <source>
        <strain evidence="4">CCM 7043</strain>
    </source>
</reference>
<keyword evidence="3" id="KW-0067">ATP-binding</keyword>
<dbReference type="PANTHER" id="PTHR43566">
    <property type="entry name" value="CONSERVED PROTEIN"/>
    <property type="match status" value="1"/>
</dbReference>
<comment type="caution">
    <text evidence="3">The sequence shown here is derived from an EMBL/GenBank/DDBJ whole genome shotgun (WGS) entry which is preliminary data.</text>
</comment>
<dbReference type="Pfam" id="PF13173">
    <property type="entry name" value="AAA_14"/>
    <property type="match status" value="1"/>
</dbReference>
<dbReference type="EMBL" id="JBHUHF010000001">
    <property type="protein sequence ID" value="MFD2027029.1"/>
    <property type="molecule type" value="Genomic_DNA"/>
</dbReference>
<dbReference type="InterPro" id="IPR041682">
    <property type="entry name" value="AAA_14"/>
</dbReference>